<dbReference type="AlphaFoldDB" id="A0A1X7UB91"/>
<sequence length="52" mass="6455">YSNYRDWHTYLPRFTNETCVTPMQVMLYLYHINWSVVKNSNWCCMEPMLFDL</sequence>
<protein>
    <submittedName>
        <fullName evidence="1">Uncharacterized protein</fullName>
    </submittedName>
</protein>
<dbReference type="EnsemblMetazoa" id="Aqu2.1.24934_001">
    <property type="protein sequence ID" value="Aqu2.1.24934_001"/>
    <property type="gene ID" value="Aqu2.1.24934"/>
</dbReference>
<name>A0A1X7UB91_AMPQE</name>
<dbReference type="InParanoid" id="A0A1X7UB91"/>
<organism evidence="1">
    <name type="scientific">Amphimedon queenslandica</name>
    <name type="common">Sponge</name>
    <dbReference type="NCBI Taxonomy" id="400682"/>
    <lineage>
        <taxon>Eukaryota</taxon>
        <taxon>Metazoa</taxon>
        <taxon>Porifera</taxon>
        <taxon>Demospongiae</taxon>
        <taxon>Heteroscleromorpha</taxon>
        <taxon>Haplosclerida</taxon>
        <taxon>Niphatidae</taxon>
        <taxon>Amphimedon</taxon>
    </lineage>
</organism>
<reference evidence="1" key="1">
    <citation type="submission" date="2017-05" db="UniProtKB">
        <authorList>
            <consortium name="EnsemblMetazoa"/>
        </authorList>
    </citation>
    <scope>IDENTIFICATION</scope>
</reference>
<proteinExistence type="predicted"/>
<evidence type="ECO:0000313" key="1">
    <source>
        <dbReference type="EnsemblMetazoa" id="Aqu2.1.24934_001"/>
    </source>
</evidence>
<accession>A0A1X7UB91</accession>